<evidence type="ECO:0000259" key="11">
    <source>
        <dbReference type="Pfam" id="PF02463"/>
    </source>
</evidence>
<dbReference type="NCBIfam" id="NF008121">
    <property type="entry name" value="PRK10869.1"/>
    <property type="match status" value="1"/>
</dbReference>
<feature type="coiled-coil region" evidence="10">
    <location>
        <begin position="337"/>
        <end position="368"/>
    </location>
</feature>
<dbReference type="InterPro" id="IPR003395">
    <property type="entry name" value="RecF/RecN/SMC_N"/>
</dbReference>
<reference evidence="13" key="1">
    <citation type="journal article" date="2019" name="Int. J. Syst. Evol. Microbiol.">
        <title>The Global Catalogue of Microorganisms (GCM) 10K type strain sequencing project: providing services to taxonomists for standard genome sequencing and annotation.</title>
        <authorList>
            <consortium name="The Broad Institute Genomics Platform"/>
            <consortium name="The Broad Institute Genome Sequencing Center for Infectious Disease"/>
            <person name="Wu L."/>
            <person name="Ma J."/>
        </authorList>
    </citation>
    <scope>NUCLEOTIDE SEQUENCE [LARGE SCALE GENOMIC DNA]</scope>
    <source>
        <strain evidence="13">NBRC 106396</strain>
    </source>
</reference>
<comment type="similarity">
    <text evidence="2 9">Belongs to the RecN family.</text>
</comment>
<keyword evidence="5 9" id="KW-0227">DNA damage</keyword>
<accession>A0ABW2NIF7</accession>
<sequence length="566" mass="63476">MLAELTIRNFAIIDSLGVSFNKGLTVLTGETGAGKSIIIDAIGLLIGGRGSSEFVRYGTAKAEIEGLFHFDENHALMQKCEEFGISASDGMAVLRREINENGKSVCRVNGKLVTLAILKEIGQTLIDIHGQHETQFLLQPEKHLFLLDSFAGKEFALLLTKYQETYAHYVDIQKQLKNLTENEQQMAQRMDLLQYQLEEIDAAGLKENEDDELQEEKNKLSNFEKLYKHLHDSYENLYGDGRGLDLVSNALAELSAVSMIDDDLRKKEESLATCYYALEDLAFQIRDSFESLEYDAGRLNEIEDRLNEISKLKRKYGHTVKEILNYAESIRKELFVIQNKDENIDALKKKHEKIKEKLSAEAAKLSNKRTKHAAVLKEAIQKELKELYMEKTQFDVMVEKGSFSGEREFGPYGMDDVEFYIAPNPGEPLKPLAKTASGGELSRVILALKSIFTKHEGVTSIIFDEVDTGVSGRVAQAIAEKIYRVSSDSQVLCITHLPQVAAMADTHLHIAKDTEGSRTVTKVTALGSPEKIQEIGRMISGVEVTHITKEHAKELLDLALHFKQTS</sequence>
<evidence type="ECO:0000256" key="4">
    <source>
        <dbReference type="ARBA" id="ARBA00022741"/>
    </source>
</evidence>
<dbReference type="PANTHER" id="PTHR11059">
    <property type="entry name" value="DNA REPAIR PROTEIN RECN"/>
    <property type="match status" value="1"/>
</dbReference>
<keyword evidence="13" id="KW-1185">Reference proteome</keyword>
<proteinExistence type="inferred from homology"/>
<dbReference type="EMBL" id="JBHTCP010000003">
    <property type="protein sequence ID" value="MFC7370457.1"/>
    <property type="molecule type" value="Genomic_DNA"/>
</dbReference>
<dbReference type="CDD" id="cd03241">
    <property type="entry name" value="ABC_RecN"/>
    <property type="match status" value="2"/>
</dbReference>
<evidence type="ECO:0000256" key="5">
    <source>
        <dbReference type="ARBA" id="ARBA00022763"/>
    </source>
</evidence>
<evidence type="ECO:0000256" key="9">
    <source>
        <dbReference type="PIRNR" id="PIRNR003128"/>
    </source>
</evidence>
<comment type="function">
    <text evidence="1 9">May be involved in recombinational repair of damaged DNA.</text>
</comment>
<name>A0ABW2NIF7_9BACL</name>
<protein>
    <recommendedName>
        <fullName evidence="3 9">DNA repair protein RecN</fullName>
    </recommendedName>
    <alternativeName>
        <fullName evidence="8 9">Recombination protein N</fullName>
    </alternativeName>
</protein>
<evidence type="ECO:0000313" key="13">
    <source>
        <dbReference type="Proteomes" id="UP001596549"/>
    </source>
</evidence>
<comment type="caution">
    <text evidence="12">The sequence shown here is derived from an EMBL/GenBank/DDBJ whole genome shotgun (WGS) entry which is preliminary data.</text>
</comment>
<dbReference type="SUPFAM" id="SSF52540">
    <property type="entry name" value="P-loop containing nucleoside triphosphate hydrolases"/>
    <property type="match status" value="2"/>
</dbReference>
<keyword evidence="10" id="KW-0175">Coiled coil</keyword>
<dbReference type="PANTHER" id="PTHR11059:SF0">
    <property type="entry name" value="DNA REPAIR PROTEIN RECN"/>
    <property type="match status" value="1"/>
</dbReference>
<dbReference type="InterPro" id="IPR004604">
    <property type="entry name" value="DNA_recomb/repair_RecN"/>
</dbReference>
<keyword evidence="7 9" id="KW-0234">DNA repair</keyword>
<evidence type="ECO:0000256" key="6">
    <source>
        <dbReference type="ARBA" id="ARBA00022840"/>
    </source>
</evidence>
<evidence type="ECO:0000256" key="1">
    <source>
        <dbReference type="ARBA" id="ARBA00003618"/>
    </source>
</evidence>
<keyword evidence="6" id="KW-0067">ATP-binding</keyword>
<gene>
    <name evidence="12" type="primary">recN</name>
    <name evidence="12" type="ORF">ACFQPF_02075</name>
</gene>
<organism evidence="12 13">
    <name type="scientific">Fictibacillus iocasae</name>
    <dbReference type="NCBI Taxonomy" id="2715437"/>
    <lineage>
        <taxon>Bacteria</taxon>
        <taxon>Bacillati</taxon>
        <taxon>Bacillota</taxon>
        <taxon>Bacilli</taxon>
        <taxon>Bacillales</taxon>
        <taxon>Fictibacillaceae</taxon>
        <taxon>Fictibacillus</taxon>
    </lineage>
</organism>
<feature type="coiled-coil region" evidence="10">
    <location>
        <begin position="169"/>
        <end position="233"/>
    </location>
</feature>
<dbReference type="Gene3D" id="3.40.50.300">
    <property type="entry name" value="P-loop containing nucleotide triphosphate hydrolases"/>
    <property type="match status" value="2"/>
</dbReference>
<feature type="domain" description="RecF/RecN/SMC N-terminal" evidence="11">
    <location>
        <begin position="2"/>
        <end position="516"/>
    </location>
</feature>
<evidence type="ECO:0000256" key="2">
    <source>
        <dbReference type="ARBA" id="ARBA00009441"/>
    </source>
</evidence>
<evidence type="ECO:0000256" key="8">
    <source>
        <dbReference type="ARBA" id="ARBA00033408"/>
    </source>
</evidence>
<evidence type="ECO:0000256" key="7">
    <source>
        <dbReference type="ARBA" id="ARBA00023204"/>
    </source>
</evidence>
<evidence type="ECO:0000256" key="3">
    <source>
        <dbReference type="ARBA" id="ARBA00021315"/>
    </source>
</evidence>
<dbReference type="NCBIfam" id="TIGR00634">
    <property type="entry name" value="recN"/>
    <property type="match status" value="1"/>
</dbReference>
<dbReference type="Proteomes" id="UP001596549">
    <property type="component" value="Unassembled WGS sequence"/>
</dbReference>
<dbReference type="InterPro" id="IPR027417">
    <property type="entry name" value="P-loop_NTPase"/>
</dbReference>
<keyword evidence="4" id="KW-0547">Nucleotide-binding</keyword>
<dbReference type="PIRSF" id="PIRSF003128">
    <property type="entry name" value="RecN"/>
    <property type="match status" value="1"/>
</dbReference>
<evidence type="ECO:0000256" key="10">
    <source>
        <dbReference type="SAM" id="Coils"/>
    </source>
</evidence>
<dbReference type="RefSeq" id="WP_379745777.1">
    <property type="nucleotide sequence ID" value="NZ_JBHTCP010000003.1"/>
</dbReference>
<dbReference type="Pfam" id="PF02463">
    <property type="entry name" value="SMC_N"/>
    <property type="match status" value="1"/>
</dbReference>
<evidence type="ECO:0000313" key="12">
    <source>
        <dbReference type="EMBL" id="MFC7370457.1"/>
    </source>
</evidence>